<dbReference type="OrthoDB" id="9802264at2"/>
<dbReference type="SUPFAM" id="SSF52540">
    <property type="entry name" value="P-loop containing nucleoside triphosphate hydrolases"/>
    <property type="match status" value="1"/>
</dbReference>
<keyword evidence="7" id="KW-1185">Reference proteome</keyword>
<gene>
    <name evidence="6" type="ORF">DFR70_1011145</name>
</gene>
<dbReference type="GO" id="GO:0016887">
    <property type="term" value="F:ATP hydrolysis activity"/>
    <property type="evidence" value="ECO:0007669"/>
    <property type="project" value="InterPro"/>
</dbReference>
<keyword evidence="4 6" id="KW-0067">ATP-binding</keyword>
<dbReference type="Proteomes" id="UP000247569">
    <property type="component" value="Unassembled WGS sequence"/>
</dbReference>
<dbReference type="GO" id="GO:0022857">
    <property type="term" value="F:transmembrane transporter activity"/>
    <property type="evidence" value="ECO:0007669"/>
    <property type="project" value="UniProtKB-ARBA"/>
</dbReference>
<dbReference type="CDD" id="cd03255">
    <property type="entry name" value="ABC_MJ0796_LolCDE_FtsE"/>
    <property type="match status" value="1"/>
</dbReference>
<comment type="similarity">
    <text evidence="1">Belongs to the ABC transporter superfamily.</text>
</comment>
<dbReference type="PROSITE" id="PS50893">
    <property type="entry name" value="ABC_TRANSPORTER_2"/>
    <property type="match status" value="1"/>
</dbReference>
<dbReference type="AlphaFoldDB" id="A0A318KAZ2"/>
<dbReference type="Pfam" id="PF00005">
    <property type="entry name" value="ABC_tran"/>
    <property type="match status" value="1"/>
</dbReference>
<sequence>MLLELREVERVYRVGGADVRALDGIDLALDAGEFVAVTGPSGAGKSTLLHILGALDTPSSGSVRFDGAEIGGLGDRAQSEFRLRRVGFVFQFFNLLPTLTAWENVAVPALLGGQSLARARPAATRSLESVGLGDRAEHRPAELSGGQMQRVAVARALMMDPPVILADEPTGNLDSKTGREVLDVLGALAKDTAAPRLVVMVTHDRTAAEWADRRVSLVDGKIRADTRSADAVAAEVAR</sequence>
<feature type="domain" description="ABC transporter" evidence="5">
    <location>
        <begin position="3"/>
        <end position="236"/>
    </location>
</feature>
<evidence type="ECO:0000256" key="3">
    <source>
        <dbReference type="ARBA" id="ARBA00022741"/>
    </source>
</evidence>
<evidence type="ECO:0000256" key="2">
    <source>
        <dbReference type="ARBA" id="ARBA00022448"/>
    </source>
</evidence>
<comment type="caution">
    <text evidence="6">The sequence shown here is derived from an EMBL/GenBank/DDBJ whole genome shotgun (WGS) entry which is preliminary data.</text>
</comment>
<evidence type="ECO:0000313" key="6">
    <source>
        <dbReference type="EMBL" id="PXX71711.1"/>
    </source>
</evidence>
<dbReference type="RefSeq" id="WP_040742494.1">
    <property type="nucleotide sequence ID" value="NZ_QJKF01000001.1"/>
</dbReference>
<dbReference type="InterPro" id="IPR027417">
    <property type="entry name" value="P-loop_NTPase"/>
</dbReference>
<dbReference type="Gene3D" id="3.40.50.300">
    <property type="entry name" value="P-loop containing nucleotide triphosphate hydrolases"/>
    <property type="match status" value="1"/>
</dbReference>
<dbReference type="FunFam" id="3.40.50.300:FF:000032">
    <property type="entry name" value="Export ABC transporter ATP-binding protein"/>
    <property type="match status" value="1"/>
</dbReference>
<dbReference type="PROSITE" id="PS00211">
    <property type="entry name" value="ABC_TRANSPORTER_1"/>
    <property type="match status" value="1"/>
</dbReference>
<dbReference type="InterPro" id="IPR017871">
    <property type="entry name" value="ABC_transporter-like_CS"/>
</dbReference>
<evidence type="ECO:0000313" key="7">
    <source>
        <dbReference type="Proteomes" id="UP000247569"/>
    </source>
</evidence>
<dbReference type="InterPro" id="IPR017911">
    <property type="entry name" value="MacB-like_ATP-bd"/>
</dbReference>
<evidence type="ECO:0000256" key="1">
    <source>
        <dbReference type="ARBA" id="ARBA00005417"/>
    </source>
</evidence>
<keyword evidence="3" id="KW-0547">Nucleotide-binding</keyword>
<protein>
    <submittedName>
        <fullName evidence="6">Putative ABC transport system ATP-binding protein</fullName>
    </submittedName>
</protein>
<accession>A0A318KAZ2</accession>
<dbReference type="PANTHER" id="PTHR42798">
    <property type="entry name" value="LIPOPROTEIN-RELEASING SYSTEM ATP-BINDING PROTEIN LOLD"/>
    <property type="match status" value="1"/>
</dbReference>
<dbReference type="EMBL" id="QJKF01000001">
    <property type="protein sequence ID" value="PXX71711.1"/>
    <property type="molecule type" value="Genomic_DNA"/>
</dbReference>
<evidence type="ECO:0000259" key="5">
    <source>
        <dbReference type="PROSITE" id="PS50893"/>
    </source>
</evidence>
<dbReference type="GO" id="GO:0098796">
    <property type="term" value="C:membrane protein complex"/>
    <property type="evidence" value="ECO:0007669"/>
    <property type="project" value="UniProtKB-ARBA"/>
</dbReference>
<keyword evidence="2" id="KW-0813">Transport</keyword>
<evidence type="ECO:0000256" key="4">
    <source>
        <dbReference type="ARBA" id="ARBA00022840"/>
    </source>
</evidence>
<proteinExistence type="inferred from homology"/>
<name>A0A318KAZ2_9NOCA</name>
<organism evidence="6 7">
    <name type="scientific">Nocardia tenerifensis</name>
    <dbReference type="NCBI Taxonomy" id="228006"/>
    <lineage>
        <taxon>Bacteria</taxon>
        <taxon>Bacillati</taxon>
        <taxon>Actinomycetota</taxon>
        <taxon>Actinomycetes</taxon>
        <taxon>Mycobacteriales</taxon>
        <taxon>Nocardiaceae</taxon>
        <taxon>Nocardia</taxon>
    </lineage>
</organism>
<dbReference type="InterPro" id="IPR003593">
    <property type="entry name" value="AAA+_ATPase"/>
</dbReference>
<dbReference type="SMART" id="SM00382">
    <property type="entry name" value="AAA"/>
    <property type="match status" value="1"/>
</dbReference>
<dbReference type="PANTHER" id="PTHR42798:SF2">
    <property type="entry name" value="ABC TRANSPORTER ATP-BINDING PROTEIN MG467-RELATED"/>
    <property type="match status" value="1"/>
</dbReference>
<dbReference type="GO" id="GO:0005524">
    <property type="term" value="F:ATP binding"/>
    <property type="evidence" value="ECO:0007669"/>
    <property type="project" value="UniProtKB-KW"/>
</dbReference>
<reference evidence="6 7" key="1">
    <citation type="submission" date="2018-05" db="EMBL/GenBank/DDBJ databases">
        <title>Genomic Encyclopedia of Type Strains, Phase IV (KMG-IV): sequencing the most valuable type-strain genomes for metagenomic binning, comparative biology and taxonomic classification.</title>
        <authorList>
            <person name="Goeker M."/>
        </authorList>
    </citation>
    <scope>NUCLEOTIDE SEQUENCE [LARGE SCALE GENOMIC DNA]</scope>
    <source>
        <strain evidence="6 7">DSM 44704</strain>
    </source>
</reference>
<dbReference type="InterPro" id="IPR003439">
    <property type="entry name" value="ABC_transporter-like_ATP-bd"/>
</dbReference>